<feature type="transmembrane region" description="Helical" evidence="7">
    <location>
        <begin position="98"/>
        <end position="119"/>
    </location>
</feature>
<organism evidence="8 9">
    <name type="scientific">Pontibacter qinzhouensis</name>
    <dbReference type="NCBI Taxonomy" id="2603253"/>
    <lineage>
        <taxon>Bacteria</taxon>
        <taxon>Pseudomonadati</taxon>
        <taxon>Bacteroidota</taxon>
        <taxon>Cytophagia</taxon>
        <taxon>Cytophagales</taxon>
        <taxon>Hymenobacteraceae</taxon>
        <taxon>Pontibacter</taxon>
    </lineage>
</organism>
<feature type="transmembrane region" description="Helical" evidence="7">
    <location>
        <begin position="159"/>
        <end position="192"/>
    </location>
</feature>
<sequence length="455" mass="49950">MKTYKKELLNEAANQLPPPAMPAFKEVLLFWLKLGFISFGGPAGQIAIMHEFVVEKKRWLSDAKFLHALNYCMLLPGPEAQQLATYIGWLLHGVRGGLAAGILFVLPSVFILLGLSMAYVSYGSIPWVSALFYGLKPAVVAIVLLALLKIGKKSLKSVLHYLLALASFLAIYFLNIPFPYIIICAILLAVLARQLFPKLLHPEAQPYTVAGDVEASAYLVQGTTGETEVLLKPMQLLWRGVMVVVLWLSPFLLFYLFSQDFIFWKTLSFFFTKAALVTFGGAYAVLPYVAQVAVEDFNWLSRLQMIDGLSLGETTPGPLIMVLVFVGFMAGYNQYGGSLLMGAVGLATTTFFTFLPCFLFILVGGPLIERTQHNTWVKSILGVVTAAVVGVVLNLAVYFGSAVVLRQGREPDWLALAWVLVSVLAMYRFKIGMITWIAISAVAGLAAYLVQLLPG</sequence>
<dbReference type="AlphaFoldDB" id="A0A5C8KBN2"/>
<reference evidence="8 9" key="1">
    <citation type="submission" date="2019-08" db="EMBL/GenBank/DDBJ databases">
        <authorList>
            <person name="Shi S."/>
        </authorList>
    </citation>
    <scope>NUCLEOTIDE SEQUENCE [LARGE SCALE GENOMIC DNA]</scope>
    <source>
        <strain evidence="8 9">GY10130</strain>
    </source>
</reference>
<feature type="transmembrane region" description="Helical" evidence="7">
    <location>
        <begin position="314"/>
        <end position="332"/>
    </location>
</feature>
<proteinExistence type="inferred from homology"/>
<evidence type="ECO:0000256" key="7">
    <source>
        <dbReference type="SAM" id="Phobius"/>
    </source>
</evidence>
<keyword evidence="3" id="KW-1003">Cell membrane</keyword>
<evidence type="ECO:0000313" key="9">
    <source>
        <dbReference type="Proteomes" id="UP000321926"/>
    </source>
</evidence>
<comment type="subcellular location">
    <subcellularLocation>
        <location evidence="1">Cell membrane</location>
        <topology evidence="1">Multi-pass membrane protein</topology>
    </subcellularLocation>
</comment>
<keyword evidence="4 7" id="KW-0812">Transmembrane</keyword>
<feature type="transmembrane region" description="Helical" evidence="7">
    <location>
        <begin position="433"/>
        <end position="453"/>
    </location>
</feature>
<dbReference type="PANTHER" id="PTHR33567:SF3">
    <property type="entry name" value="CHROMATE ION TRANSPORTER (EUROFUNG)"/>
    <property type="match status" value="1"/>
</dbReference>
<dbReference type="InterPro" id="IPR003370">
    <property type="entry name" value="Chromate_transpt"/>
</dbReference>
<feature type="transmembrane region" description="Helical" evidence="7">
    <location>
        <begin position="125"/>
        <end position="147"/>
    </location>
</feature>
<comment type="caution">
    <text evidence="8">The sequence shown here is derived from an EMBL/GenBank/DDBJ whole genome shotgun (WGS) entry which is preliminary data.</text>
</comment>
<gene>
    <name evidence="8" type="primary">chrA</name>
    <name evidence="8" type="ORF">FVR03_06720</name>
</gene>
<dbReference type="GO" id="GO:0015109">
    <property type="term" value="F:chromate transmembrane transporter activity"/>
    <property type="evidence" value="ECO:0007669"/>
    <property type="project" value="InterPro"/>
</dbReference>
<evidence type="ECO:0000256" key="3">
    <source>
        <dbReference type="ARBA" id="ARBA00022475"/>
    </source>
</evidence>
<keyword evidence="9" id="KW-1185">Reference proteome</keyword>
<dbReference type="NCBIfam" id="TIGR00937">
    <property type="entry name" value="2A51"/>
    <property type="match status" value="1"/>
</dbReference>
<evidence type="ECO:0000256" key="1">
    <source>
        <dbReference type="ARBA" id="ARBA00004651"/>
    </source>
</evidence>
<dbReference type="PIRSF" id="PIRSF004810">
    <property type="entry name" value="ChrA"/>
    <property type="match status" value="1"/>
</dbReference>
<feature type="transmembrane region" description="Helical" evidence="7">
    <location>
        <begin position="28"/>
        <end position="48"/>
    </location>
</feature>
<dbReference type="RefSeq" id="WP_147920967.1">
    <property type="nucleotide sequence ID" value="NZ_VRTY01000018.1"/>
</dbReference>
<feature type="transmembrane region" description="Helical" evidence="7">
    <location>
        <begin position="236"/>
        <end position="257"/>
    </location>
</feature>
<comment type="similarity">
    <text evidence="2">Belongs to the chromate ion transporter (CHR) (TC 2.A.51) family.</text>
</comment>
<evidence type="ECO:0000256" key="2">
    <source>
        <dbReference type="ARBA" id="ARBA00005262"/>
    </source>
</evidence>
<evidence type="ECO:0000313" key="8">
    <source>
        <dbReference type="EMBL" id="TXK49253.1"/>
    </source>
</evidence>
<dbReference type="Proteomes" id="UP000321926">
    <property type="component" value="Unassembled WGS sequence"/>
</dbReference>
<keyword evidence="5 7" id="KW-1133">Transmembrane helix</keyword>
<evidence type="ECO:0000256" key="4">
    <source>
        <dbReference type="ARBA" id="ARBA00022692"/>
    </source>
</evidence>
<dbReference type="Pfam" id="PF02417">
    <property type="entry name" value="Chromate_transp"/>
    <property type="match status" value="2"/>
</dbReference>
<feature type="transmembrane region" description="Helical" evidence="7">
    <location>
        <begin position="269"/>
        <end position="294"/>
    </location>
</feature>
<dbReference type="OrthoDB" id="9788907at2"/>
<feature type="transmembrane region" description="Helical" evidence="7">
    <location>
        <begin position="380"/>
        <end position="399"/>
    </location>
</feature>
<feature type="transmembrane region" description="Helical" evidence="7">
    <location>
        <begin position="339"/>
        <end position="368"/>
    </location>
</feature>
<protein>
    <submittedName>
        <fullName evidence="8">Chromate efflux transporter</fullName>
    </submittedName>
</protein>
<accession>A0A5C8KBN2</accession>
<evidence type="ECO:0000256" key="5">
    <source>
        <dbReference type="ARBA" id="ARBA00022989"/>
    </source>
</evidence>
<dbReference type="GO" id="GO:0005886">
    <property type="term" value="C:plasma membrane"/>
    <property type="evidence" value="ECO:0007669"/>
    <property type="project" value="UniProtKB-SubCell"/>
</dbReference>
<keyword evidence="6 7" id="KW-0472">Membrane</keyword>
<dbReference type="EMBL" id="VRTY01000018">
    <property type="protein sequence ID" value="TXK49253.1"/>
    <property type="molecule type" value="Genomic_DNA"/>
</dbReference>
<dbReference type="PANTHER" id="PTHR33567">
    <property type="entry name" value="CHROMATE ION TRANSPORTER (EUROFUNG)"/>
    <property type="match status" value="1"/>
</dbReference>
<evidence type="ECO:0000256" key="6">
    <source>
        <dbReference type="ARBA" id="ARBA00023136"/>
    </source>
</evidence>
<dbReference type="InterPro" id="IPR014047">
    <property type="entry name" value="Chr_Tranpt_l_chain"/>
</dbReference>
<name>A0A5C8KBN2_9BACT</name>